<gene>
    <name evidence="10" type="ORF">JOE21_002579</name>
</gene>
<evidence type="ECO:0000256" key="4">
    <source>
        <dbReference type="ARBA" id="ARBA00022729"/>
    </source>
</evidence>
<feature type="domain" description="Gram-positive cocci surface proteins LPxTG" evidence="9">
    <location>
        <begin position="362"/>
        <end position="396"/>
    </location>
</feature>
<proteinExistence type="predicted"/>
<dbReference type="Pfam" id="PF00746">
    <property type="entry name" value="Gram_pos_anchor"/>
    <property type="match status" value="1"/>
</dbReference>
<keyword evidence="3" id="KW-0964">Secreted</keyword>
<dbReference type="Proteomes" id="UP001185012">
    <property type="component" value="Unassembled WGS sequence"/>
</dbReference>
<keyword evidence="2" id="KW-0134">Cell wall</keyword>
<keyword evidence="7" id="KW-0472">Membrane</keyword>
<reference evidence="10 11" key="1">
    <citation type="submission" date="2023-07" db="EMBL/GenBank/DDBJ databases">
        <title>Genomic Encyclopedia of Type Strains, Phase IV (KMG-IV): sequencing the most valuable type-strain genomes for metagenomic binning, comparative biology and taxonomic classification.</title>
        <authorList>
            <person name="Goeker M."/>
        </authorList>
    </citation>
    <scope>NUCLEOTIDE SEQUENCE [LARGE SCALE GENOMIC DNA]</scope>
    <source>
        <strain evidence="10 11">DSM 45903</strain>
    </source>
</reference>
<feature type="region of interest" description="Disordered" evidence="6">
    <location>
        <begin position="111"/>
        <end position="147"/>
    </location>
</feature>
<evidence type="ECO:0000313" key="11">
    <source>
        <dbReference type="Proteomes" id="UP001185012"/>
    </source>
</evidence>
<keyword evidence="5" id="KW-0572">Peptidoglycan-anchor</keyword>
<evidence type="ECO:0000259" key="9">
    <source>
        <dbReference type="Pfam" id="PF00746"/>
    </source>
</evidence>
<evidence type="ECO:0000256" key="8">
    <source>
        <dbReference type="SAM" id="SignalP"/>
    </source>
</evidence>
<evidence type="ECO:0000256" key="5">
    <source>
        <dbReference type="ARBA" id="ARBA00023088"/>
    </source>
</evidence>
<sequence length="402" mass="43167">MGKRFVSIFMIAVLLFAGATPAFAEAEVKPELKVTEGEDNGAHVVTATVAGAEEVKGTFTFTGVGEEQSNETGEVRYEGLESGSHQVEVTFDGIVDGVELTLNGSLSFEVKGEGDESAKEEENGDETSDHKGDKESENKPDEEKSEDGKLMVSPFFFIGEESGIALSAELLGEAKGKWSFTLDGKKPEEWYEDYDDEEGVTYAEAFYTVAKPGTHKAVVTFKGTVDGKSVDLKEELVVDFPTFGFELTHDGKATVGGKFTQAKKAEGDWFIALGDFEDEFMLDFAEAEGHKGLSFSHNFKGIKPGTYFVFVGFFGEVDGLEVGAFDEALLVINKDGSGTLKPIDDEGPVVTDPDYVEDIIDEAKKGGKLPNTATSLPLMALFGGLLLAAGLGMLTLRGKRAA</sequence>
<comment type="caution">
    <text evidence="10">The sequence shown here is derived from an EMBL/GenBank/DDBJ whole genome shotgun (WGS) entry which is preliminary data.</text>
</comment>
<name>A0ABU1IP60_9BACL</name>
<feature type="signal peptide" evidence="8">
    <location>
        <begin position="1"/>
        <end position="24"/>
    </location>
</feature>
<keyword evidence="11" id="KW-1185">Reference proteome</keyword>
<accession>A0ABU1IP60</accession>
<evidence type="ECO:0000256" key="1">
    <source>
        <dbReference type="ARBA" id="ARBA00004168"/>
    </source>
</evidence>
<keyword evidence="4 8" id="KW-0732">Signal</keyword>
<feature type="transmembrane region" description="Helical" evidence="7">
    <location>
        <begin position="376"/>
        <end position="396"/>
    </location>
</feature>
<organism evidence="10 11">
    <name type="scientific">Desmospora profundinema</name>
    <dbReference type="NCBI Taxonomy" id="1571184"/>
    <lineage>
        <taxon>Bacteria</taxon>
        <taxon>Bacillati</taxon>
        <taxon>Bacillota</taxon>
        <taxon>Bacilli</taxon>
        <taxon>Bacillales</taxon>
        <taxon>Thermoactinomycetaceae</taxon>
        <taxon>Desmospora</taxon>
    </lineage>
</organism>
<dbReference type="EMBL" id="JAVDQG010000005">
    <property type="protein sequence ID" value="MDR6226572.1"/>
    <property type="molecule type" value="Genomic_DNA"/>
</dbReference>
<dbReference type="InterPro" id="IPR019931">
    <property type="entry name" value="LPXTG_anchor"/>
</dbReference>
<comment type="subcellular location">
    <subcellularLocation>
        <location evidence="1">Secreted</location>
        <location evidence="1">Cell wall</location>
        <topology evidence="1">Peptidoglycan-anchor</topology>
    </subcellularLocation>
</comment>
<dbReference type="RefSeq" id="WP_309866635.1">
    <property type="nucleotide sequence ID" value="NZ_JAVDQG010000005.1"/>
</dbReference>
<evidence type="ECO:0000256" key="3">
    <source>
        <dbReference type="ARBA" id="ARBA00022525"/>
    </source>
</evidence>
<keyword evidence="7" id="KW-1133">Transmembrane helix</keyword>
<evidence type="ECO:0000256" key="6">
    <source>
        <dbReference type="SAM" id="MobiDB-lite"/>
    </source>
</evidence>
<evidence type="ECO:0000256" key="7">
    <source>
        <dbReference type="SAM" id="Phobius"/>
    </source>
</evidence>
<feature type="chain" id="PRO_5045924331" description="Gram-positive cocci surface proteins LPxTG domain-containing protein" evidence="8">
    <location>
        <begin position="25"/>
        <end position="402"/>
    </location>
</feature>
<evidence type="ECO:0000256" key="2">
    <source>
        <dbReference type="ARBA" id="ARBA00022512"/>
    </source>
</evidence>
<protein>
    <recommendedName>
        <fullName evidence="9">Gram-positive cocci surface proteins LPxTG domain-containing protein</fullName>
    </recommendedName>
</protein>
<keyword evidence="7" id="KW-0812">Transmembrane</keyword>
<evidence type="ECO:0000313" key="10">
    <source>
        <dbReference type="EMBL" id="MDR6226572.1"/>
    </source>
</evidence>